<reference evidence="3" key="1">
    <citation type="submission" date="2023-10" db="EMBL/GenBank/DDBJ databases">
        <title>Genome assembly of Pristionchus species.</title>
        <authorList>
            <person name="Yoshida K."/>
            <person name="Sommer R.J."/>
        </authorList>
    </citation>
    <scope>NUCLEOTIDE SEQUENCE</scope>
    <source>
        <strain evidence="3">RS0144</strain>
    </source>
</reference>
<name>A0AAV5UIJ6_9BILA</name>
<feature type="non-terminal residue" evidence="3">
    <location>
        <position position="260"/>
    </location>
</feature>
<sequence>RFLMVTLALALLLLTSAYMVELSAVMRNVTLPERGDLDSNPFLRNVWFLHETSYALTSLIMFCLTIERLYACIRAEEYAKNRKFSFLIVVAVLLSVAGSVTFGYFIHFRDIHIPTTSIINSFELCALFLSLFTLYWSRRKYRSMILSNLNCRYQIYEVINLTKCIIPAIIMGVIFKLTAMIFVWRMIIMDTDPLFFAEIVSAYGLIFPWIVMTRHHRMRSHLIHILSCGEVYSDASARDARKKADRLTRSMTQDEYFEML</sequence>
<feature type="transmembrane region" description="Helical" evidence="1">
    <location>
        <begin position="84"/>
        <end position="106"/>
    </location>
</feature>
<feature type="transmembrane region" description="Helical" evidence="1">
    <location>
        <begin position="158"/>
        <end position="188"/>
    </location>
</feature>
<feature type="non-terminal residue" evidence="3">
    <location>
        <position position="1"/>
    </location>
</feature>
<keyword evidence="1" id="KW-0472">Membrane</keyword>
<dbReference type="Proteomes" id="UP001432027">
    <property type="component" value="Unassembled WGS sequence"/>
</dbReference>
<evidence type="ECO:0000256" key="1">
    <source>
        <dbReference type="SAM" id="Phobius"/>
    </source>
</evidence>
<feature type="transmembrane region" description="Helical" evidence="1">
    <location>
        <begin position="118"/>
        <end position="137"/>
    </location>
</feature>
<dbReference type="PANTHER" id="PTHR47521:SF18">
    <property type="entry name" value="G PROTEIN-COUPLED RECEPTOR-RELATED"/>
    <property type="match status" value="1"/>
</dbReference>
<evidence type="ECO:0000313" key="3">
    <source>
        <dbReference type="EMBL" id="GMT06209.1"/>
    </source>
</evidence>
<dbReference type="PANTHER" id="PTHR47521">
    <property type="entry name" value="SERPENTINE RECEPTOR, CLASS E (EPSILON)-RELATED"/>
    <property type="match status" value="1"/>
</dbReference>
<evidence type="ECO:0000313" key="4">
    <source>
        <dbReference type="Proteomes" id="UP001432027"/>
    </source>
</evidence>
<dbReference type="EMBL" id="BTSX01000006">
    <property type="protein sequence ID" value="GMT06209.1"/>
    <property type="molecule type" value="Genomic_DNA"/>
</dbReference>
<keyword evidence="1" id="KW-1133">Transmembrane helix</keyword>
<evidence type="ECO:0000256" key="2">
    <source>
        <dbReference type="SAM" id="SignalP"/>
    </source>
</evidence>
<accession>A0AAV5UIJ6</accession>
<dbReference type="AlphaFoldDB" id="A0AAV5UIJ6"/>
<feature type="transmembrane region" description="Helical" evidence="1">
    <location>
        <begin position="53"/>
        <end position="72"/>
    </location>
</feature>
<feature type="signal peptide" evidence="2">
    <location>
        <begin position="1"/>
        <end position="17"/>
    </location>
</feature>
<keyword evidence="1" id="KW-0812">Transmembrane</keyword>
<gene>
    <name evidence="3" type="ORF">PENTCL1PPCAC_28383</name>
</gene>
<protein>
    <recommendedName>
        <fullName evidence="5">G protein-coupled receptor</fullName>
    </recommendedName>
</protein>
<feature type="chain" id="PRO_5043428270" description="G protein-coupled receptor" evidence="2">
    <location>
        <begin position="18"/>
        <end position="260"/>
    </location>
</feature>
<comment type="caution">
    <text evidence="3">The sequence shown here is derived from an EMBL/GenBank/DDBJ whole genome shotgun (WGS) entry which is preliminary data.</text>
</comment>
<feature type="transmembrane region" description="Helical" evidence="1">
    <location>
        <begin position="194"/>
        <end position="212"/>
    </location>
</feature>
<keyword evidence="4" id="KW-1185">Reference proteome</keyword>
<evidence type="ECO:0008006" key="5">
    <source>
        <dbReference type="Google" id="ProtNLM"/>
    </source>
</evidence>
<dbReference type="InterPro" id="IPR052860">
    <property type="entry name" value="NRL-GPCR1"/>
</dbReference>
<proteinExistence type="predicted"/>
<keyword evidence="2" id="KW-0732">Signal</keyword>
<organism evidence="3 4">
    <name type="scientific">Pristionchus entomophagus</name>
    <dbReference type="NCBI Taxonomy" id="358040"/>
    <lineage>
        <taxon>Eukaryota</taxon>
        <taxon>Metazoa</taxon>
        <taxon>Ecdysozoa</taxon>
        <taxon>Nematoda</taxon>
        <taxon>Chromadorea</taxon>
        <taxon>Rhabditida</taxon>
        <taxon>Rhabditina</taxon>
        <taxon>Diplogasteromorpha</taxon>
        <taxon>Diplogasteroidea</taxon>
        <taxon>Neodiplogasteridae</taxon>
        <taxon>Pristionchus</taxon>
    </lineage>
</organism>